<name>A0A0S4M393_9BURK</name>
<keyword evidence="2" id="KW-1185">Reference proteome</keyword>
<dbReference type="Proteomes" id="UP000198651">
    <property type="component" value="Chromosome I"/>
</dbReference>
<accession>A0A0S4M393</accession>
<dbReference type="AlphaFoldDB" id="A0A0S4M393"/>
<organism evidence="1 2">
    <name type="scientific">Candidatus Ichthyocystis hellenicum</name>
    <dbReference type="NCBI Taxonomy" id="1561003"/>
    <lineage>
        <taxon>Bacteria</taxon>
        <taxon>Pseudomonadati</taxon>
        <taxon>Pseudomonadota</taxon>
        <taxon>Betaproteobacteria</taxon>
        <taxon>Burkholderiales</taxon>
        <taxon>Candidatus Ichthyocystis</taxon>
    </lineage>
</organism>
<sequence>MYVHNPETISASNTEMEISEESASTSRIHSSVMALSQSSEFQLDSSSFTFKKEFDVNGYDVNGFNKDGYHKDGYEHNGCGIRNKKDGYRYKYIDRRFDKNGCDKDGNRYLVRSPRDNFVDYLKGYNYDKDGYNVKGFNQKGLCRDGSRYDKEGYDSGGYDRDGYNRRNLGMIRMDIRKMDMISIDMTNSDMTELGMIDWILINMVTTDMEMNINMKNMRDKSS</sequence>
<dbReference type="EMBL" id="LN906597">
    <property type="protein sequence ID" value="CUT18243.1"/>
    <property type="molecule type" value="Genomic_DNA"/>
</dbReference>
<protein>
    <submittedName>
        <fullName evidence="1">Uncharacterized protein</fullName>
    </submittedName>
</protein>
<evidence type="ECO:0000313" key="1">
    <source>
        <dbReference type="EMBL" id="CUT18243.1"/>
    </source>
</evidence>
<proteinExistence type="predicted"/>
<dbReference type="PATRIC" id="fig|1561003.3.peg.1492"/>
<gene>
    <name evidence="1" type="ORF">Ark11_1444</name>
</gene>
<reference evidence="2" key="1">
    <citation type="submission" date="2015-11" db="EMBL/GenBank/DDBJ databases">
        <authorList>
            <person name="Seth-Smith H.M.B."/>
        </authorList>
    </citation>
    <scope>NUCLEOTIDE SEQUENCE [LARGE SCALE GENOMIC DNA]</scope>
    <source>
        <strain evidence="2">2013Ark11</strain>
    </source>
</reference>
<evidence type="ECO:0000313" key="2">
    <source>
        <dbReference type="Proteomes" id="UP000198651"/>
    </source>
</evidence>